<organism evidence="1 2">
    <name type="scientific">Flavobacterium aurantiibacter</name>
    <dbReference type="NCBI Taxonomy" id="2023067"/>
    <lineage>
        <taxon>Bacteria</taxon>
        <taxon>Pseudomonadati</taxon>
        <taxon>Bacteroidota</taxon>
        <taxon>Flavobacteriia</taxon>
        <taxon>Flavobacteriales</taxon>
        <taxon>Flavobacteriaceae</taxon>
        <taxon>Flavobacterium</taxon>
    </lineage>
</organism>
<evidence type="ECO:0008006" key="3">
    <source>
        <dbReference type="Google" id="ProtNLM"/>
    </source>
</evidence>
<sequence>MTPKSAYLVLFLLLQTLMYGQKTVLIKVNFPDKKIERTLKIPAKVSDEDRLQQFTDSLRQSGYLFASCKSSIIEKNSILFECESGTKFNTVQIDLSSITPYLKEQAESILMKPAELPAFMESITAKLQDQGMALAGLKTVVTEERADQVFLKVEISNTTVRKISNLIFAENTEIPKNVLKHLKARYRKSIFNDKTISKIEAEINNLKFARIARKSEVLFTKDSTLLYIYDEKVRNNRFEGFAGLQNADNKLVVNGYLDLALVNILKSSEEFQLNWKTDGQEQRNFFFSGTLPYLFNSNLVLRGQLNIFRQDSTFQTSKSAIEIGYLLKHNSRVFLGYESGESSDIQSQNSETLQDFRSTFYTVGFDFSRNAKSDDFFRYTDFVNLKLGLGKSVRETNEVNQTLLRLTGSYNIAFSAKSRVQINTDNHFLGSKRILVNELYRFGGFNSIRGLNENVLQAHSFTSLMNNYYYLVAPNLNVQILSDFGYFSDQTTNISKTVFAAGAGFVLATKNGILNFTYAFSRLSGTENSLRNALAHISFKSYF</sequence>
<keyword evidence="2" id="KW-1185">Reference proteome</keyword>
<accession>A0A255ZNP2</accession>
<dbReference type="AlphaFoldDB" id="A0A255ZNP2"/>
<evidence type="ECO:0000313" key="1">
    <source>
        <dbReference type="EMBL" id="OYQ43197.1"/>
    </source>
</evidence>
<dbReference type="EMBL" id="NOXX01000207">
    <property type="protein sequence ID" value="OYQ43197.1"/>
    <property type="molecule type" value="Genomic_DNA"/>
</dbReference>
<proteinExistence type="predicted"/>
<dbReference type="Proteomes" id="UP000216035">
    <property type="component" value="Unassembled WGS sequence"/>
</dbReference>
<reference evidence="1 2" key="1">
    <citation type="submission" date="2017-07" db="EMBL/GenBank/DDBJ databases">
        <title>Flavobacterium cyanobacteriorum sp. nov., isolated from cyanobacterial aggregates in a eutrophic lake.</title>
        <authorList>
            <person name="Cai H."/>
        </authorList>
    </citation>
    <scope>NUCLEOTIDE SEQUENCE [LARGE SCALE GENOMIC DNA]</scope>
    <source>
        <strain evidence="1 2">TH167</strain>
    </source>
</reference>
<comment type="caution">
    <text evidence="1">The sequence shown here is derived from an EMBL/GenBank/DDBJ whole genome shotgun (WGS) entry which is preliminary data.</text>
</comment>
<name>A0A255ZNP2_9FLAO</name>
<gene>
    <name evidence="1" type="ORF">CHX27_10705</name>
</gene>
<protein>
    <recommendedName>
        <fullName evidence="3">Haemolysin activator HlyB C-terminal domain-containing protein</fullName>
    </recommendedName>
</protein>
<evidence type="ECO:0000313" key="2">
    <source>
        <dbReference type="Proteomes" id="UP000216035"/>
    </source>
</evidence>